<name>A0A0V9UPN4_9NOCA</name>
<reference evidence="3" key="1">
    <citation type="submission" date="2015-01" db="EMBL/GenBank/DDBJ databases">
        <title>Draft genome sequence of Rhodococcus pyridinivorans strain KG-16, a hydrocarbon-degrading bacterium.</title>
        <authorList>
            <person name="Aggarwal R.K."/>
            <person name="Dawar C."/>
        </authorList>
    </citation>
    <scope>NUCLEOTIDE SEQUENCE [LARGE SCALE GENOMIC DNA]</scope>
    <source>
        <strain evidence="3">KG-16</strain>
    </source>
</reference>
<dbReference type="RefSeq" id="WP_039586499.1">
    <property type="nucleotide sequence ID" value="NZ_AZXY01000001.1"/>
</dbReference>
<dbReference type="EMBL" id="AZXY01000001">
    <property type="protein sequence ID" value="KSZ59962.1"/>
    <property type="molecule type" value="Genomic_DNA"/>
</dbReference>
<reference evidence="2 3" key="2">
    <citation type="journal article" date="2016" name="Genome Announc.">
        <title>Draft Genome Sequence of a Versatile Hydrocarbon-Degrading Bacterium, Rhodococcus pyridinivorans Strain KG-16, Collected from Oil Fields in India.</title>
        <authorList>
            <person name="Aggarwal R.K."/>
            <person name="Dawar C."/>
            <person name="Phanindranath R."/>
            <person name="Mutnuri L."/>
            <person name="Dayal A.M."/>
        </authorList>
    </citation>
    <scope>NUCLEOTIDE SEQUENCE [LARGE SCALE GENOMIC DNA]</scope>
    <source>
        <strain evidence="2 3">KG-16</strain>
    </source>
</reference>
<dbReference type="PANTHER" id="PTHR43162:SF1">
    <property type="entry name" value="PRESTALK A DIFFERENTIATION PROTEIN A"/>
    <property type="match status" value="1"/>
</dbReference>
<dbReference type="PATRIC" id="fig|1441730.3.peg.37"/>
<feature type="domain" description="NmrA-like" evidence="1">
    <location>
        <begin position="13"/>
        <end position="254"/>
    </location>
</feature>
<comment type="caution">
    <text evidence="2">The sequence shown here is derived from an EMBL/GenBank/DDBJ whole genome shotgun (WGS) entry which is preliminary data.</text>
</comment>
<accession>A0A0V9UPN4</accession>
<dbReference type="Proteomes" id="UP000053060">
    <property type="component" value="Unassembled WGS sequence"/>
</dbReference>
<evidence type="ECO:0000259" key="1">
    <source>
        <dbReference type="Pfam" id="PF05368"/>
    </source>
</evidence>
<gene>
    <name evidence="2" type="ORF">Z045_00150</name>
</gene>
<dbReference type="InterPro" id="IPR051604">
    <property type="entry name" value="Ergot_Alk_Oxidoreductase"/>
</dbReference>
<dbReference type="PANTHER" id="PTHR43162">
    <property type="match status" value="1"/>
</dbReference>
<dbReference type="InterPro" id="IPR008030">
    <property type="entry name" value="NmrA-like"/>
</dbReference>
<dbReference type="Pfam" id="PF05368">
    <property type="entry name" value="NmrA"/>
    <property type="match status" value="1"/>
</dbReference>
<sequence>MSTTATFSRGTDLAVIGAAGKTGTAVIAALETADTTPVRRVVHTARQAGDRAVDLETGAGLVDALSGCRGVYFIAPNMHPDEPALFERFLAAVAEAGVDHVVYHSVAWPYTPAMPHHLDKARCEDILHASGVRWTVLQPCAYTENFASVLDGSVDALDVPYDPDAPFSFVALSDVATVAARVLVEGTDIHHGATYELGGPDSVSVRQLCAVAGRSVEIEQVSVPVWMERHGRDLPADTRERLAAMFDFYDDHGFVAGSAVTAALLGRAPARVADLVSSMPRR</sequence>
<organism evidence="2 3">
    <name type="scientific">Rhodococcus pyridinivorans KG-16</name>
    <dbReference type="NCBI Taxonomy" id="1441730"/>
    <lineage>
        <taxon>Bacteria</taxon>
        <taxon>Bacillati</taxon>
        <taxon>Actinomycetota</taxon>
        <taxon>Actinomycetes</taxon>
        <taxon>Mycobacteriales</taxon>
        <taxon>Nocardiaceae</taxon>
        <taxon>Rhodococcus</taxon>
    </lineage>
</organism>
<evidence type="ECO:0000313" key="3">
    <source>
        <dbReference type="Proteomes" id="UP000053060"/>
    </source>
</evidence>
<proteinExistence type="predicted"/>
<dbReference type="Gene3D" id="3.90.25.10">
    <property type="entry name" value="UDP-galactose 4-epimerase, domain 1"/>
    <property type="match status" value="1"/>
</dbReference>
<protein>
    <submittedName>
        <fullName evidence="2">Nmra family transcriptional regulator</fullName>
    </submittedName>
</protein>
<dbReference type="Gene3D" id="3.40.50.720">
    <property type="entry name" value="NAD(P)-binding Rossmann-like Domain"/>
    <property type="match status" value="1"/>
</dbReference>
<dbReference type="InterPro" id="IPR036291">
    <property type="entry name" value="NAD(P)-bd_dom_sf"/>
</dbReference>
<dbReference type="AlphaFoldDB" id="A0A0V9UPN4"/>
<dbReference type="SUPFAM" id="SSF51735">
    <property type="entry name" value="NAD(P)-binding Rossmann-fold domains"/>
    <property type="match status" value="1"/>
</dbReference>
<evidence type="ECO:0000313" key="2">
    <source>
        <dbReference type="EMBL" id="KSZ59962.1"/>
    </source>
</evidence>